<gene>
    <name evidence="3" type="ORF">D0466_16915</name>
</gene>
<dbReference type="EMBL" id="QVTD01000012">
    <property type="protein sequence ID" value="RFU61816.1"/>
    <property type="molecule type" value="Genomic_DNA"/>
</dbReference>
<name>A0A372L9B2_9BACI</name>
<evidence type="ECO:0000313" key="3">
    <source>
        <dbReference type="EMBL" id="RFU61816.1"/>
    </source>
</evidence>
<feature type="signal peptide" evidence="2">
    <location>
        <begin position="1"/>
        <end position="24"/>
    </location>
</feature>
<sequence>MFRKVISLAMVLLLTVSFGTSTFASMERDREEALEQIEKTNIEIDKKISEAVLKADEMTGKFVRDLRIIEEGKEVVELKEKKAKLEVELLGADTEHAIKIRAELIKIDFALVEETGEINAKIADINADIAELNASLEFGKDPQKITEKITALENKLDQRSVLYSERTRKYTEELDKLILELYNQTLKMSQETIKKAAEKGVQAECSWTLVKLGNQWVWIDPIRVQY</sequence>
<evidence type="ECO:0000256" key="1">
    <source>
        <dbReference type="SAM" id="Coils"/>
    </source>
</evidence>
<keyword evidence="2" id="KW-0732">Signal</keyword>
<protein>
    <submittedName>
        <fullName evidence="3">Uncharacterized protein</fullName>
    </submittedName>
</protein>
<proteinExistence type="predicted"/>
<comment type="caution">
    <text evidence="3">The sequence shown here is derived from an EMBL/GenBank/DDBJ whole genome shotgun (WGS) entry which is preliminary data.</text>
</comment>
<dbReference type="OrthoDB" id="2861041at2"/>
<keyword evidence="1" id="KW-0175">Coiled coil</keyword>
<reference evidence="3 4" key="1">
    <citation type="submission" date="2018-08" db="EMBL/GenBank/DDBJ databases">
        <title>Bacillus chawlae sp. nov., Bacillus glennii sp. nov., and Bacillus saganii sp. nov. Isolated from the Vehicle Assembly Building at Kennedy Space Center where the Viking Spacecraft were Assembled.</title>
        <authorList>
            <person name="Seuylemezian A."/>
            <person name="Vaishampayan P."/>
        </authorList>
    </citation>
    <scope>NUCLEOTIDE SEQUENCE [LARGE SCALE GENOMIC DNA]</scope>
    <source>
        <strain evidence="3 4">V44-8</strain>
    </source>
</reference>
<dbReference type="Proteomes" id="UP000262939">
    <property type="component" value="Unassembled WGS sequence"/>
</dbReference>
<feature type="coiled-coil region" evidence="1">
    <location>
        <begin position="23"/>
        <end position="95"/>
    </location>
</feature>
<organism evidence="3 4">
    <name type="scientific">Peribacillus glennii</name>
    <dbReference type="NCBI Taxonomy" id="2303991"/>
    <lineage>
        <taxon>Bacteria</taxon>
        <taxon>Bacillati</taxon>
        <taxon>Bacillota</taxon>
        <taxon>Bacilli</taxon>
        <taxon>Bacillales</taxon>
        <taxon>Bacillaceae</taxon>
        <taxon>Peribacillus</taxon>
    </lineage>
</organism>
<evidence type="ECO:0000313" key="4">
    <source>
        <dbReference type="Proteomes" id="UP000262939"/>
    </source>
</evidence>
<keyword evidence="4" id="KW-1185">Reference proteome</keyword>
<feature type="chain" id="PRO_5016571689" evidence="2">
    <location>
        <begin position="25"/>
        <end position="226"/>
    </location>
</feature>
<accession>A0A372L9B2</accession>
<dbReference type="RefSeq" id="WP_117323723.1">
    <property type="nucleotide sequence ID" value="NZ_QVTD01000012.1"/>
</dbReference>
<dbReference type="AlphaFoldDB" id="A0A372L9B2"/>
<evidence type="ECO:0000256" key="2">
    <source>
        <dbReference type="SAM" id="SignalP"/>
    </source>
</evidence>